<evidence type="ECO:0000259" key="3">
    <source>
        <dbReference type="Pfam" id="PF08323"/>
    </source>
</evidence>
<dbReference type="Pfam" id="PF08323">
    <property type="entry name" value="Glyco_transf_5"/>
    <property type="match status" value="1"/>
</dbReference>
<feature type="domain" description="Starch synthase catalytic" evidence="3">
    <location>
        <begin position="2"/>
        <end position="219"/>
    </location>
</feature>
<protein>
    <recommendedName>
        <fullName evidence="3">Starch synthase catalytic domain-containing protein</fullName>
    </recommendedName>
</protein>
<dbReference type="Gene3D" id="3.40.50.2000">
    <property type="entry name" value="Glycogen Phosphorylase B"/>
    <property type="match status" value="1"/>
</dbReference>
<dbReference type="EMBL" id="UINC01083081">
    <property type="protein sequence ID" value="SVC28434.1"/>
    <property type="molecule type" value="Genomic_DNA"/>
</dbReference>
<dbReference type="SUPFAM" id="SSF53756">
    <property type="entry name" value="UDP-Glycosyltransferase/glycogen phosphorylase"/>
    <property type="match status" value="1"/>
</dbReference>
<sequence length="247" mass="28389">MSQQLVRMGHDLRVLTPAYACVNQQHTASTAAQSLKVPLDTGEILCRVLESSLEEVHQGHQLKVPIYLLEHEHYFFRKELYGELGEEYPDNAQRFGFLSKAALQLAQELNWIPDIFHAHDWHTALVPYFLMKKRQTDSQFQKSRSILTIHNAGYQGRYPGYLNSWLHIEDTHFHADCFKDYGGLNLLKGGMLSSDRVNTVSPGYAEELKTHLGGHGLHPFNQRLEDYFSGILNGCDYHQWNPETDPH</sequence>
<dbReference type="PANTHER" id="PTHR45825">
    <property type="entry name" value="GRANULE-BOUND STARCH SYNTHASE 1, CHLOROPLASTIC/AMYLOPLASTIC"/>
    <property type="match status" value="1"/>
</dbReference>
<dbReference type="InterPro" id="IPR013534">
    <property type="entry name" value="Starch_synth_cat_dom"/>
</dbReference>
<dbReference type="PANTHER" id="PTHR45825:SF11">
    <property type="entry name" value="ALPHA AMYLASE DOMAIN-CONTAINING PROTEIN"/>
    <property type="match status" value="1"/>
</dbReference>
<reference evidence="4" key="1">
    <citation type="submission" date="2018-05" db="EMBL/GenBank/DDBJ databases">
        <authorList>
            <person name="Lanie J.A."/>
            <person name="Ng W.-L."/>
            <person name="Kazmierczak K.M."/>
            <person name="Andrzejewski T.M."/>
            <person name="Davidsen T.M."/>
            <person name="Wayne K.J."/>
            <person name="Tettelin H."/>
            <person name="Glass J.I."/>
            <person name="Rusch D."/>
            <person name="Podicherti R."/>
            <person name="Tsui H.-C.T."/>
            <person name="Winkler M.E."/>
        </authorList>
    </citation>
    <scope>NUCLEOTIDE SEQUENCE</scope>
</reference>
<keyword evidence="1" id="KW-0328">Glycosyltransferase</keyword>
<evidence type="ECO:0000313" key="4">
    <source>
        <dbReference type="EMBL" id="SVC28434.1"/>
    </source>
</evidence>
<proteinExistence type="predicted"/>
<dbReference type="AlphaFoldDB" id="A0A382KUH6"/>
<accession>A0A382KUH6</accession>
<organism evidence="4">
    <name type="scientific">marine metagenome</name>
    <dbReference type="NCBI Taxonomy" id="408172"/>
    <lineage>
        <taxon>unclassified sequences</taxon>
        <taxon>metagenomes</taxon>
        <taxon>ecological metagenomes</taxon>
    </lineage>
</organism>
<dbReference type="GO" id="GO:0016757">
    <property type="term" value="F:glycosyltransferase activity"/>
    <property type="evidence" value="ECO:0007669"/>
    <property type="project" value="UniProtKB-KW"/>
</dbReference>
<keyword evidence="2" id="KW-0808">Transferase</keyword>
<evidence type="ECO:0000256" key="2">
    <source>
        <dbReference type="ARBA" id="ARBA00022679"/>
    </source>
</evidence>
<name>A0A382KUH6_9ZZZZ</name>
<feature type="non-terminal residue" evidence="4">
    <location>
        <position position="247"/>
    </location>
</feature>
<gene>
    <name evidence="4" type="ORF">METZ01_LOCUS281288</name>
</gene>
<evidence type="ECO:0000256" key="1">
    <source>
        <dbReference type="ARBA" id="ARBA00022676"/>
    </source>
</evidence>